<evidence type="ECO:0000256" key="4">
    <source>
        <dbReference type="ARBA" id="ARBA00022723"/>
    </source>
</evidence>
<dbReference type="InterPro" id="IPR000092">
    <property type="entry name" value="Polyprenyl_synt"/>
</dbReference>
<dbReference type="GO" id="GO:0004659">
    <property type="term" value="F:prenyltransferase activity"/>
    <property type="evidence" value="ECO:0007669"/>
    <property type="project" value="InterPro"/>
</dbReference>
<name>A0A9Q9IFC0_9ACTN</name>
<keyword evidence="3" id="KW-0808">Transferase</keyword>
<proteinExistence type="inferred from homology"/>
<dbReference type="Gene3D" id="1.10.600.10">
    <property type="entry name" value="Farnesyl Diphosphate Synthase"/>
    <property type="match status" value="1"/>
</dbReference>
<reference evidence="7" key="1">
    <citation type="submission" date="2021-04" db="EMBL/GenBank/DDBJ databases">
        <title>Dactylosporangium aurantiacum NRRL B-8018 full assembly.</title>
        <authorList>
            <person name="Hartkoorn R.C."/>
            <person name="Beaudoing E."/>
            <person name="Hot D."/>
        </authorList>
    </citation>
    <scope>NUCLEOTIDE SEQUENCE</scope>
    <source>
        <strain evidence="7">NRRL B-8018</strain>
    </source>
</reference>
<dbReference type="PANTHER" id="PTHR12001">
    <property type="entry name" value="GERANYLGERANYL PYROPHOSPHATE SYNTHASE"/>
    <property type="match status" value="1"/>
</dbReference>
<feature type="compositionally biased region" description="Low complexity" evidence="6">
    <location>
        <begin position="19"/>
        <end position="32"/>
    </location>
</feature>
<gene>
    <name evidence="7" type="ORF">Daura_42860</name>
</gene>
<evidence type="ECO:0000256" key="3">
    <source>
        <dbReference type="ARBA" id="ARBA00022679"/>
    </source>
</evidence>
<feature type="compositionally biased region" description="Low complexity" evidence="6">
    <location>
        <begin position="62"/>
        <end position="78"/>
    </location>
</feature>
<evidence type="ECO:0000256" key="5">
    <source>
        <dbReference type="ARBA" id="ARBA00022842"/>
    </source>
</evidence>
<dbReference type="InterPro" id="IPR033749">
    <property type="entry name" value="Polyprenyl_synt_CS"/>
</dbReference>
<evidence type="ECO:0000256" key="1">
    <source>
        <dbReference type="ARBA" id="ARBA00001946"/>
    </source>
</evidence>
<keyword evidence="4" id="KW-0479">Metal-binding</keyword>
<dbReference type="PROSITE" id="PS00444">
    <property type="entry name" value="POLYPRENYL_SYNTHASE_2"/>
    <property type="match status" value="1"/>
</dbReference>
<evidence type="ECO:0000313" key="8">
    <source>
        <dbReference type="Proteomes" id="UP001058003"/>
    </source>
</evidence>
<feature type="region of interest" description="Disordered" evidence="6">
    <location>
        <begin position="1"/>
        <end position="78"/>
    </location>
</feature>
<dbReference type="CDD" id="cd00685">
    <property type="entry name" value="Trans_IPPS_HT"/>
    <property type="match status" value="1"/>
</dbReference>
<keyword evidence="8" id="KW-1185">Reference proteome</keyword>
<accession>A0A9Q9IFC0</accession>
<dbReference type="Pfam" id="PF00348">
    <property type="entry name" value="polyprenyl_synt"/>
    <property type="match status" value="1"/>
</dbReference>
<keyword evidence="5" id="KW-0460">Magnesium</keyword>
<dbReference type="EMBL" id="CP073767">
    <property type="protein sequence ID" value="UWZ53240.1"/>
    <property type="molecule type" value="Genomic_DNA"/>
</dbReference>
<dbReference type="PANTHER" id="PTHR12001:SF85">
    <property type="entry name" value="SHORT CHAIN ISOPRENYL DIPHOSPHATE SYNTHASE"/>
    <property type="match status" value="1"/>
</dbReference>
<feature type="compositionally biased region" description="Basic residues" evidence="6">
    <location>
        <begin position="1"/>
        <end position="13"/>
    </location>
</feature>
<dbReference type="AlphaFoldDB" id="A0A9Q9IFC0"/>
<evidence type="ECO:0000313" key="7">
    <source>
        <dbReference type="EMBL" id="UWZ53240.1"/>
    </source>
</evidence>
<dbReference type="PROSITE" id="PS00723">
    <property type="entry name" value="POLYPRENYL_SYNTHASE_1"/>
    <property type="match status" value="1"/>
</dbReference>
<feature type="region of interest" description="Disordered" evidence="6">
    <location>
        <begin position="116"/>
        <end position="163"/>
    </location>
</feature>
<protein>
    <submittedName>
        <fullName evidence="7">Polyprenyl synthetase family protein</fullName>
    </submittedName>
</protein>
<organism evidence="7 8">
    <name type="scientific">Dactylosporangium aurantiacum</name>
    <dbReference type="NCBI Taxonomy" id="35754"/>
    <lineage>
        <taxon>Bacteria</taxon>
        <taxon>Bacillati</taxon>
        <taxon>Actinomycetota</taxon>
        <taxon>Actinomycetes</taxon>
        <taxon>Micromonosporales</taxon>
        <taxon>Micromonosporaceae</taxon>
        <taxon>Dactylosporangium</taxon>
    </lineage>
</organism>
<evidence type="ECO:0000256" key="2">
    <source>
        <dbReference type="ARBA" id="ARBA00006706"/>
    </source>
</evidence>
<dbReference type="GO" id="GO:0046872">
    <property type="term" value="F:metal ion binding"/>
    <property type="evidence" value="ECO:0007669"/>
    <property type="project" value="UniProtKB-KW"/>
</dbReference>
<comment type="similarity">
    <text evidence="2">Belongs to the FPP/GGPP synthase family.</text>
</comment>
<comment type="cofactor">
    <cofactor evidence="1">
        <name>Mg(2+)</name>
        <dbReference type="ChEBI" id="CHEBI:18420"/>
    </cofactor>
</comment>
<dbReference type="Proteomes" id="UP001058003">
    <property type="component" value="Chromosome"/>
</dbReference>
<sequence>MRTWRNRPRRTCRAPRPSPSSRCRIQPSSRCRTVPSSRCRTVPSSRCRPQRSRRCRTPPSSPCRFQPPSRCRTPPSSRCRFQPPSWHRAVPFRWCRSAGPPRSAGAVSAVRGICGEGRRADAPPPPPRSRSVKRPIRSVASGRLVSLGGASGGGSDRQRWGPAGRARAFRASVSAVSHPFLDRADLRTRVRQALGDFLHRRRTRLAEIELEALAPVADAVEALVLQGGKRLRPAFAYWGYRGAGGPDEDAVVAAVAALELVQASALIHDDVMDGSETRRGEPAVHRRFATLHEEAGWRGDPAGFGTAAAILLGDLCLVWSDEMLHASGVAPEALGRARPVFDEMRTEVTIGQYLDVQTQATGDTSTARASLVARFKSAKYTIERPLLLGAALAGASQTLAKAYEGYGLPLGEAFQLRDDVLGVFGDPAVTGKPAGDDLREGKRTYLIAAALENGAPAAVFDELLGNPELDAGGVARLREVIVDSGALRRTEDRIGHLTGEALAALDGAQVTEEAREVLTGLAQAATQRTV</sequence>
<dbReference type="GO" id="GO:0008299">
    <property type="term" value="P:isoprenoid biosynthetic process"/>
    <property type="evidence" value="ECO:0007669"/>
    <property type="project" value="InterPro"/>
</dbReference>
<evidence type="ECO:0000256" key="6">
    <source>
        <dbReference type="SAM" id="MobiDB-lite"/>
    </source>
</evidence>
<dbReference type="InterPro" id="IPR008949">
    <property type="entry name" value="Isoprenoid_synthase_dom_sf"/>
</dbReference>
<dbReference type="KEGG" id="daur:Daura_42860"/>
<dbReference type="SFLD" id="SFLDS00005">
    <property type="entry name" value="Isoprenoid_Synthase_Type_I"/>
    <property type="match status" value="1"/>
</dbReference>
<feature type="compositionally biased region" description="Low complexity" evidence="6">
    <location>
        <begin position="137"/>
        <end position="148"/>
    </location>
</feature>
<dbReference type="SUPFAM" id="SSF48576">
    <property type="entry name" value="Terpenoid synthases"/>
    <property type="match status" value="1"/>
</dbReference>
<dbReference type="SFLD" id="SFLDG01017">
    <property type="entry name" value="Polyprenyl_Transferase_Like"/>
    <property type="match status" value="1"/>
</dbReference>